<gene>
    <name evidence="1" type="ORF">KC19_6G069300</name>
</gene>
<sequence length="91" mass="10622">MSINNTQPKEFRSSSIECYTECPLSVPSSSLSVRLDVYDNREQMERILAFLSMLDQIEHPMTQAKHMWQEAKSFHTVRITQNISFRNANNI</sequence>
<comment type="caution">
    <text evidence="1">The sequence shown here is derived from an EMBL/GenBank/DDBJ whole genome shotgun (WGS) entry which is preliminary data.</text>
</comment>
<name>A0A8T0HBC9_CERPU</name>
<proteinExistence type="predicted"/>
<evidence type="ECO:0000313" key="1">
    <source>
        <dbReference type="EMBL" id="KAG0569156.1"/>
    </source>
</evidence>
<keyword evidence="2" id="KW-1185">Reference proteome</keyword>
<protein>
    <submittedName>
        <fullName evidence="1">Uncharacterized protein</fullName>
    </submittedName>
</protein>
<organism evidence="1 2">
    <name type="scientific">Ceratodon purpureus</name>
    <name type="common">Fire moss</name>
    <name type="synonym">Dicranum purpureum</name>
    <dbReference type="NCBI Taxonomy" id="3225"/>
    <lineage>
        <taxon>Eukaryota</taxon>
        <taxon>Viridiplantae</taxon>
        <taxon>Streptophyta</taxon>
        <taxon>Embryophyta</taxon>
        <taxon>Bryophyta</taxon>
        <taxon>Bryophytina</taxon>
        <taxon>Bryopsida</taxon>
        <taxon>Dicranidae</taxon>
        <taxon>Pseudoditrichales</taxon>
        <taxon>Ditrichaceae</taxon>
        <taxon>Ceratodon</taxon>
    </lineage>
</organism>
<reference evidence="1 2" key="1">
    <citation type="submission" date="2020-06" db="EMBL/GenBank/DDBJ databases">
        <title>WGS assembly of Ceratodon purpureus strain R40.</title>
        <authorList>
            <person name="Carey S.B."/>
            <person name="Jenkins J."/>
            <person name="Shu S."/>
            <person name="Lovell J.T."/>
            <person name="Sreedasyam A."/>
            <person name="Maumus F."/>
            <person name="Tiley G.P."/>
            <person name="Fernandez-Pozo N."/>
            <person name="Barry K."/>
            <person name="Chen C."/>
            <person name="Wang M."/>
            <person name="Lipzen A."/>
            <person name="Daum C."/>
            <person name="Saski C.A."/>
            <person name="Payton A.C."/>
            <person name="Mcbreen J.C."/>
            <person name="Conrad R.E."/>
            <person name="Kollar L.M."/>
            <person name="Olsson S."/>
            <person name="Huttunen S."/>
            <person name="Landis J.B."/>
            <person name="Wickett N.J."/>
            <person name="Johnson M.G."/>
            <person name="Rensing S.A."/>
            <person name="Grimwood J."/>
            <person name="Schmutz J."/>
            <person name="Mcdaniel S.F."/>
        </authorList>
    </citation>
    <scope>NUCLEOTIDE SEQUENCE [LARGE SCALE GENOMIC DNA]</scope>
    <source>
        <strain evidence="1 2">R40</strain>
    </source>
</reference>
<evidence type="ECO:0000313" key="2">
    <source>
        <dbReference type="Proteomes" id="UP000822688"/>
    </source>
</evidence>
<accession>A0A8T0HBC9</accession>
<dbReference type="EMBL" id="CM026427">
    <property type="protein sequence ID" value="KAG0569156.1"/>
    <property type="molecule type" value="Genomic_DNA"/>
</dbReference>
<dbReference type="Proteomes" id="UP000822688">
    <property type="component" value="Chromosome 6"/>
</dbReference>
<dbReference type="AlphaFoldDB" id="A0A8T0HBC9"/>